<reference evidence="11" key="1">
    <citation type="submission" date="2021-02" db="EMBL/GenBank/DDBJ databases">
        <authorList>
            <person name="Nowell W R."/>
        </authorList>
    </citation>
    <scope>NUCLEOTIDE SEQUENCE</scope>
</reference>
<evidence type="ECO:0000256" key="4">
    <source>
        <dbReference type="ARBA" id="ARBA00022741"/>
    </source>
</evidence>
<evidence type="ECO:0000256" key="7">
    <source>
        <dbReference type="PROSITE-ProRule" id="PRU10141"/>
    </source>
</evidence>
<name>A0A814B0K6_9BILA</name>
<dbReference type="InterPro" id="IPR000961">
    <property type="entry name" value="AGC-kinase_C"/>
</dbReference>
<gene>
    <name evidence="11" type="ORF">GPM918_LOCUS9568</name>
    <name evidence="12" type="ORF">SRO942_LOCUS9569</name>
</gene>
<dbReference type="PROSITE" id="PS51285">
    <property type="entry name" value="AGC_KINASE_CTER"/>
    <property type="match status" value="1"/>
</dbReference>
<keyword evidence="3" id="KW-0808">Transferase</keyword>
<evidence type="ECO:0000313" key="11">
    <source>
        <dbReference type="EMBL" id="CAF0919368.1"/>
    </source>
</evidence>
<feature type="binding site" evidence="7">
    <location>
        <position position="109"/>
    </location>
    <ligand>
        <name>ATP</name>
        <dbReference type="ChEBI" id="CHEBI:30616"/>
    </ligand>
</feature>
<proteinExistence type="inferred from homology"/>
<organism evidence="11 13">
    <name type="scientific">Didymodactylos carnosus</name>
    <dbReference type="NCBI Taxonomy" id="1234261"/>
    <lineage>
        <taxon>Eukaryota</taxon>
        <taxon>Metazoa</taxon>
        <taxon>Spiralia</taxon>
        <taxon>Gnathifera</taxon>
        <taxon>Rotifera</taxon>
        <taxon>Eurotatoria</taxon>
        <taxon>Bdelloidea</taxon>
        <taxon>Philodinida</taxon>
        <taxon>Philodinidae</taxon>
        <taxon>Didymodactylos</taxon>
    </lineage>
</organism>
<protein>
    <submittedName>
        <fullName evidence="11">Uncharacterized protein</fullName>
    </submittedName>
</protein>
<dbReference type="Gene3D" id="1.10.510.10">
    <property type="entry name" value="Transferase(Phosphotransferase) domain 1"/>
    <property type="match status" value="1"/>
</dbReference>
<comment type="similarity">
    <text evidence="8">Belongs to the protein kinase superfamily.</text>
</comment>
<evidence type="ECO:0000256" key="3">
    <source>
        <dbReference type="ARBA" id="ARBA00022679"/>
    </source>
</evidence>
<dbReference type="Gene3D" id="3.30.200.20">
    <property type="entry name" value="Phosphorylase Kinase, domain 1"/>
    <property type="match status" value="1"/>
</dbReference>
<dbReference type="InterPro" id="IPR008271">
    <property type="entry name" value="Ser/Thr_kinase_AS"/>
</dbReference>
<keyword evidence="6 7" id="KW-0067">ATP-binding</keyword>
<dbReference type="Pfam" id="PF00069">
    <property type="entry name" value="Pkinase"/>
    <property type="match status" value="1"/>
</dbReference>
<dbReference type="SMART" id="SM00220">
    <property type="entry name" value="S_TKc"/>
    <property type="match status" value="1"/>
</dbReference>
<dbReference type="InterPro" id="IPR045270">
    <property type="entry name" value="STKc_AGC"/>
</dbReference>
<dbReference type="SUPFAM" id="SSF56112">
    <property type="entry name" value="Protein kinase-like (PK-like)"/>
    <property type="match status" value="1"/>
</dbReference>
<dbReference type="CDD" id="cd05123">
    <property type="entry name" value="STKc_AGC"/>
    <property type="match status" value="1"/>
</dbReference>
<evidence type="ECO:0000259" key="10">
    <source>
        <dbReference type="PROSITE" id="PS51285"/>
    </source>
</evidence>
<keyword evidence="4 7" id="KW-0547">Nucleotide-binding</keyword>
<dbReference type="OrthoDB" id="9974586at2759"/>
<dbReference type="PANTHER" id="PTHR24351">
    <property type="entry name" value="RIBOSOMAL PROTEIN S6 KINASE"/>
    <property type="match status" value="1"/>
</dbReference>
<dbReference type="GO" id="GO:0005524">
    <property type="term" value="F:ATP binding"/>
    <property type="evidence" value="ECO:0007669"/>
    <property type="project" value="UniProtKB-UniRule"/>
</dbReference>
<dbReference type="Proteomes" id="UP000681722">
    <property type="component" value="Unassembled WGS sequence"/>
</dbReference>
<evidence type="ECO:0000259" key="9">
    <source>
        <dbReference type="PROSITE" id="PS50011"/>
    </source>
</evidence>
<evidence type="ECO:0000256" key="1">
    <source>
        <dbReference type="ARBA" id="ARBA00022527"/>
    </source>
</evidence>
<dbReference type="InterPro" id="IPR000719">
    <property type="entry name" value="Prot_kinase_dom"/>
</dbReference>
<dbReference type="InterPro" id="IPR011009">
    <property type="entry name" value="Kinase-like_dom_sf"/>
</dbReference>
<evidence type="ECO:0000256" key="6">
    <source>
        <dbReference type="ARBA" id="ARBA00022840"/>
    </source>
</evidence>
<dbReference type="FunFam" id="1.10.510.10:FF:000210">
    <property type="entry name" value="Non-specific serine/threonine protein kinase"/>
    <property type="match status" value="1"/>
</dbReference>
<evidence type="ECO:0000313" key="13">
    <source>
        <dbReference type="Proteomes" id="UP000663829"/>
    </source>
</evidence>
<accession>A0A814B0K6</accession>
<dbReference type="EMBL" id="CAJNOQ010001791">
    <property type="protein sequence ID" value="CAF0919368.1"/>
    <property type="molecule type" value="Genomic_DNA"/>
</dbReference>
<keyword evidence="13" id="KW-1185">Reference proteome</keyword>
<evidence type="ECO:0000313" key="12">
    <source>
        <dbReference type="EMBL" id="CAF3698952.1"/>
    </source>
</evidence>
<comment type="caution">
    <text evidence="11">The sequence shown here is derived from an EMBL/GenBank/DDBJ whole genome shotgun (WGS) entry which is preliminary data.</text>
</comment>
<dbReference type="PROSITE" id="PS50011">
    <property type="entry name" value="PROTEIN_KINASE_DOM"/>
    <property type="match status" value="1"/>
</dbReference>
<feature type="domain" description="Protein kinase" evidence="9">
    <location>
        <begin position="82"/>
        <end position="341"/>
    </location>
</feature>
<evidence type="ECO:0000256" key="2">
    <source>
        <dbReference type="ARBA" id="ARBA00022553"/>
    </source>
</evidence>
<dbReference type="Proteomes" id="UP000663829">
    <property type="component" value="Unassembled WGS sequence"/>
</dbReference>
<dbReference type="PROSITE" id="PS00108">
    <property type="entry name" value="PROTEIN_KINASE_ST"/>
    <property type="match status" value="1"/>
</dbReference>
<evidence type="ECO:0000256" key="5">
    <source>
        <dbReference type="ARBA" id="ARBA00022777"/>
    </source>
</evidence>
<keyword evidence="2" id="KW-0597">Phosphoprotein</keyword>
<evidence type="ECO:0000256" key="8">
    <source>
        <dbReference type="RuleBase" id="RU000304"/>
    </source>
</evidence>
<dbReference type="AlphaFoldDB" id="A0A814B0K6"/>
<dbReference type="InterPro" id="IPR017441">
    <property type="entry name" value="Protein_kinase_ATP_BS"/>
</dbReference>
<keyword evidence="5" id="KW-0418">Kinase</keyword>
<dbReference type="GO" id="GO:0004674">
    <property type="term" value="F:protein serine/threonine kinase activity"/>
    <property type="evidence" value="ECO:0007669"/>
    <property type="project" value="UniProtKB-KW"/>
</dbReference>
<feature type="domain" description="AGC-kinase C-terminal" evidence="10">
    <location>
        <begin position="343"/>
        <end position="407"/>
    </location>
</feature>
<dbReference type="PROSITE" id="PS00107">
    <property type="entry name" value="PROTEIN_KINASE_ATP"/>
    <property type="match status" value="1"/>
</dbReference>
<dbReference type="EMBL" id="CAJOBC010001791">
    <property type="protein sequence ID" value="CAF3698952.1"/>
    <property type="molecule type" value="Genomic_DNA"/>
</dbReference>
<sequence>MVVHRRCRDKVGNYCGVRENVLALYEKCKHNQSDPYTYNSDLYSIYNDLDDLNKKKNAEFEMERMSRNYHPNVTAGMRVEEFQFIKSLGTGMNGAVYLVKTQKHYFAMKVLRKNVVLEGQDVAYVMLERDILVDSQKSPFIVQLLYSFQNAERLFFLMEVAQGGNFYRLLQRQASHSPFSYNRIQFHSGEIVCALEYLHHERIVYRDLKPENVLVFQDGHIKLADFGLCKKDIDYTHRTNTFCGTLEYIAFEIFDRADYDHTVDWWSLGVMIYEMFTFITPFYDEDDAQIEENVLSKDVEYPDTIPAEAKHIIQELLEREPHRRLGHMSSPHGLLKDHPFYSEPYTIENIKNRRVKPPWVPKTPLSLQPSMENFKLSEIEQKDACLLMSTPEDTFRGFSYINPQAPR</sequence>
<keyword evidence="1 8" id="KW-0723">Serine/threonine-protein kinase</keyword>